<dbReference type="SUPFAM" id="SSF55729">
    <property type="entry name" value="Acyl-CoA N-acyltransferases (Nat)"/>
    <property type="match status" value="1"/>
</dbReference>
<accession>A0A9N9KLQ8</accession>
<dbReference type="GO" id="GO:0016747">
    <property type="term" value="F:acyltransferase activity, transferring groups other than amino-acyl groups"/>
    <property type="evidence" value="ECO:0007669"/>
    <property type="project" value="InterPro"/>
</dbReference>
<comment type="pathway">
    <text evidence="1">Mycotoxin biosynthesis.</text>
</comment>
<evidence type="ECO:0000259" key="3">
    <source>
        <dbReference type="Pfam" id="PF13508"/>
    </source>
</evidence>
<reference evidence="4" key="1">
    <citation type="submission" date="2021-07" db="EMBL/GenBank/DDBJ databases">
        <authorList>
            <person name="Durling M."/>
        </authorList>
    </citation>
    <scope>NUCLEOTIDE SEQUENCE</scope>
</reference>
<feature type="domain" description="N-acetyltransferase" evidence="3">
    <location>
        <begin position="209"/>
        <end position="266"/>
    </location>
</feature>
<dbReference type="OrthoDB" id="2744543at2759"/>
<dbReference type="Gene3D" id="3.40.630.30">
    <property type="match status" value="1"/>
</dbReference>
<dbReference type="InterPro" id="IPR016181">
    <property type="entry name" value="Acyl_CoA_acyltransferase"/>
</dbReference>
<dbReference type="PANTHER" id="PTHR33365:SF4">
    <property type="entry name" value="CYCLOCHLOROTINE BIOSYNTHESIS PROTEIN O"/>
    <property type="match status" value="1"/>
</dbReference>
<comment type="caution">
    <text evidence="4">The sequence shown here is derived from an EMBL/GenBank/DDBJ whole genome shotgun (WGS) entry which is preliminary data.</text>
</comment>
<comment type="similarity">
    <text evidence="2">Belongs to the ustYa family.</text>
</comment>
<evidence type="ECO:0000256" key="2">
    <source>
        <dbReference type="ARBA" id="ARBA00035112"/>
    </source>
</evidence>
<evidence type="ECO:0000313" key="5">
    <source>
        <dbReference type="Proteomes" id="UP000696280"/>
    </source>
</evidence>
<protein>
    <recommendedName>
        <fullName evidence="3">N-acetyltransferase domain-containing protein</fullName>
    </recommendedName>
</protein>
<name>A0A9N9KLQ8_9HELO</name>
<dbReference type="GO" id="GO:0043386">
    <property type="term" value="P:mycotoxin biosynthetic process"/>
    <property type="evidence" value="ECO:0007669"/>
    <property type="project" value="InterPro"/>
</dbReference>
<evidence type="ECO:0000256" key="1">
    <source>
        <dbReference type="ARBA" id="ARBA00004685"/>
    </source>
</evidence>
<dbReference type="Pfam" id="PF13508">
    <property type="entry name" value="Acetyltransf_7"/>
    <property type="match status" value="1"/>
</dbReference>
<dbReference type="Pfam" id="PF11807">
    <property type="entry name" value="UstYa"/>
    <property type="match status" value="1"/>
</dbReference>
<dbReference type="Proteomes" id="UP000696280">
    <property type="component" value="Unassembled WGS sequence"/>
</dbReference>
<proteinExistence type="inferred from homology"/>
<dbReference type="InterPro" id="IPR021765">
    <property type="entry name" value="UstYa-like"/>
</dbReference>
<sequence length="300" mass="34598">MATTSLWHELHCLWFLRTTLYKDYYFPNISVEEAQSRVVHAGHCLHILQQRVMCSGDMTPMGMIWKQGRLHPLIEPSVSAHSCIDWEKLQTFLQERVVSSEEAAIAAMEYEIVIRFMFSAYHDESISLQRNFFTTIFAKAFQRNNTHIMKAALDSTGETIAFGIVGWADGKWDKPETPPRKTHPGPGVKFIDFYAEEEGRSYRQLMAGCPHYIWNSLYVLPLYQRKGIGSALLRWGFHTYGLEKETVFVQTFMGSREIYAKYGWQEVDATEINLAEWAGDGMGFGVHRSPQMIRQPMSFD</sequence>
<dbReference type="InterPro" id="IPR000182">
    <property type="entry name" value="GNAT_dom"/>
</dbReference>
<dbReference type="CDD" id="cd04301">
    <property type="entry name" value="NAT_SF"/>
    <property type="match status" value="1"/>
</dbReference>
<dbReference type="PANTHER" id="PTHR33365">
    <property type="entry name" value="YALI0B05434P"/>
    <property type="match status" value="1"/>
</dbReference>
<keyword evidence="5" id="KW-1185">Reference proteome</keyword>
<dbReference type="EMBL" id="CAJVRL010000002">
    <property type="protein sequence ID" value="CAG8949308.1"/>
    <property type="molecule type" value="Genomic_DNA"/>
</dbReference>
<dbReference type="AlphaFoldDB" id="A0A9N9KLQ8"/>
<gene>
    <name evidence="4" type="ORF">HYFRA_00004934</name>
</gene>
<organism evidence="4 5">
    <name type="scientific">Hymenoscyphus fraxineus</name>
    <dbReference type="NCBI Taxonomy" id="746836"/>
    <lineage>
        <taxon>Eukaryota</taxon>
        <taxon>Fungi</taxon>
        <taxon>Dikarya</taxon>
        <taxon>Ascomycota</taxon>
        <taxon>Pezizomycotina</taxon>
        <taxon>Leotiomycetes</taxon>
        <taxon>Helotiales</taxon>
        <taxon>Helotiaceae</taxon>
        <taxon>Hymenoscyphus</taxon>
    </lineage>
</organism>
<evidence type="ECO:0000313" key="4">
    <source>
        <dbReference type="EMBL" id="CAG8949308.1"/>
    </source>
</evidence>